<feature type="compositionally biased region" description="Low complexity" evidence="1">
    <location>
        <begin position="271"/>
        <end position="295"/>
    </location>
</feature>
<reference evidence="2 3" key="1">
    <citation type="submission" date="2019-06" db="EMBL/GenBank/DDBJ databases">
        <title>Genome Sequence of the Brown Rot Fungal Pathogen Monilinia laxa.</title>
        <authorList>
            <person name="De Miccolis Angelini R.M."/>
            <person name="Landi L."/>
            <person name="Abate D."/>
            <person name="Pollastro S."/>
            <person name="Romanazzi G."/>
            <person name="Faretra F."/>
        </authorList>
    </citation>
    <scope>NUCLEOTIDE SEQUENCE [LARGE SCALE GENOMIC DNA]</scope>
    <source>
        <strain evidence="2 3">Mlax316</strain>
    </source>
</reference>
<feature type="region of interest" description="Disordered" evidence="1">
    <location>
        <begin position="510"/>
        <end position="538"/>
    </location>
</feature>
<gene>
    <name evidence="2" type="ORF">EYC80_009527</name>
</gene>
<dbReference type="Gene3D" id="3.40.220.10">
    <property type="entry name" value="Leucine Aminopeptidase, subunit E, domain 1"/>
    <property type="match status" value="1"/>
</dbReference>
<proteinExistence type="predicted"/>
<evidence type="ECO:0000313" key="2">
    <source>
        <dbReference type="EMBL" id="KAB8294072.1"/>
    </source>
</evidence>
<evidence type="ECO:0008006" key="4">
    <source>
        <dbReference type="Google" id="ProtNLM"/>
    </source>
</evidence>
<comment type="caution">
    <text evidence="2">The sequence shown here is derived from an EMBL/GenBank/DDBJ whole genome shotgun (WGS) entry which is preliminary data.</text>
</comment>
<dbReference type="Proteomes" id="UP000326757">
    <property type="component" value="Unassembled WGS sequence"/>
</dbReference>
<feature type="region of interest" description="Disordered" evidence="1">
    <location>
        <begin position="247"/>
        <end position="305"/>
    </location>
</feature>
<dbReference type="AlphaFoldDB" id="A0A5N6JY40"/>
<name>A0A5N6JY40_MONLA</name>
<evidence type="ECO:0000256" key="1">
    <source>
        <dbReference type="SAM" id="MobiDB-lite"/>
    </source>
</evidence>
<organism evidence="2 3">
    <name type="scientific">Monilinia laxa</name>
    <name type="common">Brown rot fungus</name>
    <name type="synonym">Sclerotinia laxa</name>
    <dbReference type="NCBI Taxonomy" id="61186"/>
    <lineage>
        <taxon>Eukaryota</taxon>
        <taxon>Fungi</taxon>
        <taxon>Dikarya</taxon>
        <taxon>Ascomycota</taxon>
        <taxon>Pezizomycotina</taxon>
        <taxon>Leotiomycetes</taxon>
        <taxon>Helotiales</taxon>
        <taxon>Sclerotiniaceae</taxon>
        <taxon>Monilinia</taxon>
    </lineage>
</organism>
<keyword evidence="3" id="KW-1185">Reference proteome</keyword>
<evidence type="ECO:0000313" key="3">
    <source>
        <dbReference type="Proteomes" id="UP000326757"/>
    </source>
</evidence>
<dbReference type="OrthoDB" id="6133115at2759"/>
<protein>
    <recommendedName>
        <fullName evidence="4">ADP-ribose 1''-phosphate phosphatase</fullName>
    </recommendedName>
</protein>
<dbReference type="SUPFAM" id="SSF52949">
    <property type="entry name" value="Macro domain-like"/>
    <property type="match status" value="1"/>
</dbReference>
<sequence>MAMTSLPPLSNGLLLSSSSDPLTPIELRLASLPSYPCTAIVSPISQSPSLYPITHPANPITTISSSPLSFHAPPSTYTPQLSLPGLIDQLSGPELIKWREEHWPDGLNAGACGVSPSFRLGGPGGPERNPSNKDITDIWRNNSETKLTCIEPHQRPKYIIHTHAPNFADKSYSTPLVKQLLVNCYRGALVEAMRISEKEEELRRVDEEARFANVMGAEMEIEMEVEISPDKIHGAHRGDRLGYKAVRGTETDSDPSGISAPIANTTQTQLPNKNTPSNPSSQTTSSSPSSNLIPNPTSPTPASVTKHTQGITLAFPALATGSKCFPHRLAARIAVATVRDFLKHPVFGGERRRRIRRVVFCVWPVGSPNRKALQIAFGIVFPPPLPQSAPLSPVSNQLVTPPFSPSSRGKTGGGLVVREVEEVEKSIIGAGDLGGKIAVVEGQGDGVETETGVQEGGLEANEAGNENDVKIVGDGVVKGRIKKDSYKQTKRKQGLRLAALNRERRERKAFRGLGNGDQGQGQGQGQDDSQGIGDGKSGSVNCSVVVRLGEMDTEMLEGGLGVGDKDADGDHVL</sequence>
<dbReference type="EMBL" id="VIGI01000011">
    <property type="protein sequence ID" value="KAB8294072.1"/>
    <property type="molecule type" value="Genomic_DNA"/>
</dbReference>
<dbReference type="InterPro" id="IPR043472">
    <property type="entry name" value="Macro_dom-like"/>
</dbReference>
<feature type="compositionally biased region" description="Gly residues" evidence="1">
    <location>
        <begin position="513"/>
        <end position="524"/>
    </location>
</feature>
<accession>A0A5N6JY40</accession>